<reference evidence="1" key="1">
    <citation type="submission" date="2020-12" db="EMBL/GenBank/DDBJ databases">
        <authorList>
            <person name="Huq M.A."/>
        </authorList>
    </citation>
    <scope>NUCLEOTIDE SEQUENCE</scope>
    <source>
        <strain evidence="1">MAHUQ-46</strain>
    </source>
</reference>
<accession>A0A934MKX6</accession>
<dbReference type="AlphaFoldDB" id="A0A934MKX6"/>
<evidence type="ECO:0000313" key="1">
    <source>
        <dbReference type="EMBL" id="MBJ6361555.1"/>
    </source>
</evidence>
<name>A0A934MKX6_9BACL</name>
<dbReference type="RefSeq" id="WP_199019111.1">
    <property type="nucleotide sequence ID" value="NZ_JAELUP010000032.1"/>
</dbReference>
<proteinExistence type="predicted"/>
<keyword evidence="2" id="KW-1185">Reference proteome</keyword>
<organism evidence="1 2">
    <name type="scientific">Paenibacillus roseus</name>
    <dbReference type="NCBI Taxonomy" id="2798579"/>
    <lineage>
        <taxon>Bacteria</taxon>
        <taxon>Bacillati</taxon>
        <taxon>Bacillota</taxon>
        <taxon>Bacilli</taxon>
        <taxon>Bacillales</taxon>
        <taxon>Paenibacillaceae</taxon>
        <taxon>Paenibacillus</taxon>
    </lineage>
</organism>
<sequence>MKKNFESLKEVSFEGKTLYNGGYAGGKDDTKARKTQFYVDTVKVGEHANHYNVIWDFEDFYKNEEAKAFEWPFPHAISFIEKNYLESNFWQHYSSSEFTPLNQKVSLGTEVLTLVNRPVKFGSLAGSLIYHGAAIDANGYVYHVYWNMYNMFDPEEIVMTVDNSRYCTSCLKKWTHNSENDACKHEWVDTLEI</sequence>
<dbReference type="EMBL" id="JAELUP010000032">
    <property type="protein sequence ID" value="MBJ6361555.1"/>
    <property type="molecule type" value="Genomic_DNA"/>
</dbReference>
<dbReference type="Proteomes" id="UP000640274">
    <property type="component" value="Unassembled WGS sequence"/>
</dbReference>
<comment type="caution">
    <text evidence="1">The sequence shown here is derived from an EMBL/GenBank/DDBJ whole genome shotgun (WGS) entry which is preliminary data.</text>
</comment>
<protein>
    <submittedName>
        <fullName evidence="1">Uncharacterized protein</fullName>
    </submittedName>
</protein>
<gene>
    <name evidence="1" type="ORF">JFN88_09600</name>
</gene>
<evidence type="ECO:0000313" key="2">
    <source>
        <dbReference type="Proteomes" id="UP000640274"/>
    </source>
</evidence>